<comment type="caution">
    <text evidence="1">The sequence shown here is derived from an EMBL/GenBank/DDBJ whole genome shotgun (WGS) entry which is preliminary data.</text>
</comment>
<accession>A0A4R1Q320</accession>
<organism evidence="1 2">
    <name type="scientific">Anaerospora hongkongensis</name>
    <dbReference type="NCBI Taxonomy" id="244830"/>
    <lineage>
        <taxon>Bacteria</taxon>
        <taxon>Bacillati</taxon>
        <taxon>Bacillota</taxon>
        <taxon>Negativicutes</taxon>
        <taxon>Selenomonadales</taxon>
        <taxon>Sporomusaceae</taxon>
        <taxon>Anaerospora</taxon>
    </lineage>
</organism>
<dbReference type="RefSeq" id="WP_165898931.1">
    <property type="nucleotide sequence ID" value="NZ_DALYTA010000010.1"/>
</dbReference>
<evidence type="ECO:0000313" key="1">
    <source>
        <dbReference type="EMBL" id="TCL35559.1"/>
    </source>
</evidence>
<evidence type="ECO:0000313" key="2">
    <source>
        <dbReference type="Proteomes" id="UP000295063"/>
    </source>
</evidence>
<name>A0A4R1Q320_9FIRM</name>
<proteinExistence type="predicted"/>
<dbReference type="Proteomes" id="UP000295063">
    <property type="component" value="Unassembled WGS sequence"/>
</dbReference>
<dbReference type="EMBL" id="SLUI01000011">
    <property type="protein sequence ID" value="TCL35559.1"/>
    <property type="molecule type" value="Genomic_DNA"/>
</dbReference>
<dbReference type="AlphaFoldDB" id="A0A4R1Q320"/>
<protein>
    <submittedName>
        <fullName evidence="1">Uncharacterized protein</fullName>
    </submittedName>
</protein>
<keyword evidence="2" id="KW-1185">Reference proteome</keyword>
<reference evidence="1 2" key="1">
    <citation type="submission" date="2019-03" db="EMBL/GenBank/DDBJ databases">
        <title>Genomic Encyclopedia of Type Strains, Phase IV (KMG-IV): sequencing the most valuable type-strain genomes for metagenomic binning, comparative biology and taxonomic classification.</title>
        <authorList>
            <person name="Goeker M."/>
        </authorList>
    </citation>
    <scope>NUCLEOTIDE SEQUENCE [LARGE SCALE GENOMIC DNA]</scope>
    <source>
        <strain evidence="1 2">DSM 15969</strain>
    </source>
</reference>
<gene>
    <name evidence="1" type="ORF">EV210_11122</name>
</gene>
<sequence>MAVVKCTKCGKVFNTEGAILKPIGDGGYLECCPKCGSTSVYGVSDFHNDEDRLWEGY</sequence>